<dbReference type="PANTHER" id="PTHR13743:SF162">
    <property type="entry name" value="NEUROBEACHIN"/>
    <property type="match status" value="1"/>
</dbReference>
<dbReference type="GO" id="GO:0005829">
    <property type="term" value="C:cytosol"/>
    <property type="evidence" value="ECO:0007669"/>
    <property type="project" value="TreeGrafter"/>
</dbReference>
<dbReference type="STRING" id="121845.A0A3Q0IV32"/>
<protein>
    <submittedName>
        <fullName evidence="2">Neurobeachin-like</fullName>
    </submittedName>
</protein>
<dbReference type="RefSeq" id="XP_026678220.1">
    <property type="nucleotide sequence ID" value="XM_026822419.1"/>
</dbReference>
<gene>
    <name evidence="2" type="primary">LOC113466754</name>
</gene>
<dbReference type="Proteomes" id="UP000079169">
    <property type="component" value="Unplaced"/>
</dbReference>
<sequence>MAHSFSFDGKFEDIRLYLSPMMFSTVLDDVCMSLKFPSNSPICHVTANTYVTLHMPSVVTVTANHQFAINRWNPDYAASIQSPSYAETPGSPPGNLPLTLDPILTHPTSNNNAPVPKRHLGDNFSQKLRVRHNCFVTTVDSRFLLACGFWDNSFRVFSTDNGLIEAENILAKPTNRSRSEDDIFVPDAISPSC</sequence>
<dbReference type="InterPro" id="IPR050865">
    <property type="entry name" value="BEACH_Domain"/>
</dbReference>
<reference evidence="2" key="1">
    <citation type="submission" date="2025-08" db="UniProtKB">
        <authorList>
            <consortium name="RefSeq"/>
        </authorList>
    </citation>
    <scope>IDENTIFICATION</scope>
</reference>
<organism evidence="1 2">
    <name type="scientific">Diaphorina citri</name>
    <name type="common">Asian citrus psyllid</name>
    <dbReference type="NCBI Taxonomy" id="121845"/>
    <lineage>
        <taxon>Eukaryota</taxon>
        <taxon>Metazoa</taxon>
        <taxon>Ecdysozoa</taxon>
        <taxon>Arthropoda</taxon>
        <taxon>Hexapoda</taxon>
        <taxon>Insecta</taxon>
        <taxon>Pterygota</taxon>
        <taxon>Neoptera</taxon>
        <taxon>Paraneoptera</taxon>
        <taxon>Hemiptera</taxon>
        <taxon>Sternorrhyncha</taxon>
        <taxon>Psylloidea</taxon>
        <taxon>Psyllidae</taxon>
        <taxon>Diaphorininae</taxon>
        <taxon>Diaphorina</taxon>
    </lineage>
</organism>
<name>A0A3Q0IV32_DIACI</name>
<dbReference type="GO" id="GO:0008104">
    <property type="term" value="P:intracellular protein localization"/>
    <property type="evidence" value="ECO:0007669"/>
    <property type="project" value="TreeGrafter"/>
</dbReference>
<dbReference type="GO" id="GO:0016020">
    <property type="term" value="C:membrane"/>
    <property type="evidence" value="ECO:0007669"/>
    <property type="project" value="TreeGrafter"/>
</dbReference>
<keyword evidence="1" id="KW-1185">Reference proteome</keyword>
<dbReference type="PANTHER" id="PTHR13743">
    <property type="entry name" value="BEIGE/BEACH-RELATED"/>
    <property type="match status" value="1"/>
</dbReference>
<dbReference type="AlphaFoldDB" id="A0A3Q0IV32"/>
<accession>A0A3Q0IV32</accession>
<dbReference type="GeneID" id="113466754"/>
<dbReference type="GO" id="GO:0019901">
    <property type="term" value="F:protein kinase binding"/>
    <property type="evidence" value="ECO:0007669"/>
    <property type="project" value="TreeGrafter"/>
</dbReference>
<dbReference type="PaxDb" id="121845-A0A3Q0IV32"/>
<evidence type="ECO:0000313" key="2">
    <source>
        <dbReference type="RefSeq" id="XP_026678220.1"/>
    </source>
</evidence>
<proteinExistence type="predicted"/>
<dbReference type="KEGG" id="dci:113466754"/>
<evidence type="ECO:0000313" key="1">
    <source>
        <dbReference type="Proteomes" id="UP000079169"/>
    </source>
</evidence>